<feature type="transmembrane region" description="Helical" evidence="10">
    <location>
        <begin position="368"/>
        <end position="387"/>
    </location>
</feature>
<dbReference type="PRINTS" id="PR01036">
    <property type="entry name" value="TCRTETB"/>
</dbReference>
<dbReference type="PANTHER" id="PTHR23501">
    <property type="entry name" value="MAJOR FACILITATOR SUPERFAMILY"/>
    <property type="match status" value="1"/>
</dbReference>
<feature type="transmembrane region" description="Helical" evidence="10">
    <location>
        <begin position="262"/>
        <end position="284"/>
    </location>
</feature>
<evidence type="ECO:0000256" key="2">
    <source>
        <dbReference type="ARBA" id="ARBA00007520"/>
    </source>
</evidence>
<keyword evidence="5 10" id="KW-1133">Transmembrane helix</keyword>
<feature type="transmembrane region" description="Helical" evidence="10">
    <location>
        <begin position="79"/>
        <end position="98"/>
    </location>
</feature>
<comment type="caution">
    <text evidence="12">The sequence shown here is derived from an EMBL/GenBank/DDBJ whole genome shotgun (WGS) entry which is preliminary data.</text>
</comment>
<proteinExistence type="inferred from homology"/>
<feature type="transmembrane region" description="Helical" evidence="10">
    <location>
        <begin position="142"/>
        <end position="161"/>
    </location>
</feature>
<feature type="transmembrane region" description="Helical" evidence="10">
    <location>
        <begin position="305"/>
        <end position="326"/>
    </location>
</feature>
<evidence type="ECO:0000256" key="9">
    <source>
        <dbReference type="ARBA" id="ARBA00083178"/>
    </source>
</evidence>
<dbReference type="GO" id="GO:0005886">
    <property type="term" value="C:plasma membrane"/>
    <property type="evidence" value="ECO:0007669"/>
    <property type="project" value="TreeGrafter"/>
</dbReference>
<keyword evidence="3" id="KW-0813">Transport</keyword>
<comment type="similarity">
    <text evidence="2">Belongs to the major facilitator superfamily. TCR/Tet family.</text>
</comment>
<dbReference type="Pfam" id="PF07690">
    <property type="entry name" value="MFS_1"/>
    <property type="match status" value="2"/>
</dbReference>
<organism evidence="12 13">
    <name type="scientific">Podospora australis</name>
    <dbReference type="NCBI Taxonomy" id="1536484"/>
    <lineage>
        <taxon>Eukaryota</taxon>
        <taxon>Fungi</taxon>
        <taxon>Dikarya</taxon>
        <taxon>Ascomycota</taxon>
        <taxon>Pezizomycotina</taxon>
        <taxon>Sordariomycetes</taxon>
        <taxon>Sordariomycetidae</taxon>
        <taxon>Sordariales</taxon>
        <taxon>Podosporaceae</taxon>
        <taxon>Podospora</taxon>
    </lineage>
</organism>
<evidence type="ECO:0000256" key="4">
    <source>
        <dbReference type="ARBA" id="ARBA00022692"/>
    </source>
</evidence>
<evidence type="ECO:0000256" key="5">
    <source>
        <dbReference type="ARBA" id="ARBA00022989"/>
    </source>
</evidence>
<protein>
    <recommendedName>
        <fullName evidence="8">Efflux pump dotC</fullName>
    </recommendedName>
    <alternativeName>
        <fullName evidence="9">Dothistromin biosynthesis protein C</fullName>
    </alternativeName>
</protein>
<dbReference type="GO" id="GO:0005774">
    <property type="term" value="C:vacuolar membrane"/>
    <property type="evidence" value="ECO:0007669"/>
    <property type="project" value="UniProtKB-SubCell"/>
</dbReference>
<feature type="transmembrane region" description="Helical" evidence="10">
    <location>
        <begin position="43"/>
        <end position="67"/>
    </location>
</feature>
<evidence type="ECO:0000256" key="6">
    <source>
        <dbReference type="ARBA" id="ARBA00023136"/>
    </source>
</evidence>
<keyword evidence="4 10" id="KW-0812">Transmembrane</keyword>
<keyword evidence="6 10" id="KW-0472">Membrane</keyword>
<sequence length="575" mass="61101">MAAEAEKNDGAVVNSDAETGQTVVLAAADGTAAPARRSKLQSVLIMTSLCTAVFLSALDQTIVSTALPTIADHFESSSGYVWVGSAFLLAQAVVAPSWGKLSDIWGRKIILLIAVAIFFIGSTLAAAATSLTMLLVGRAVQGTASGGLLSLASIVVGDLYSPRERGKYYGIIGMVWSIAFTLGPLIGGAFTRGVSWRWCFYINLPTSGLSFAIMAFLLKLDTPKTPFLAGIKVIDWPGTFALVGGALMLLFGLQLGDTSYPWNSPTIICLIVFGILTLCIFVAIERYVAPYPILPVHLYASPGNAAILLINLFHGIVFTQAIYFLPLYCQSVLGADPLLSGVLLLPLAVSMSVALVGAGTYLKRTGRYLDCIWLGFILLALGVGLMYDLPASTSWPRLIIYQIIAGFGIGLNYQPPLVALQSRVPAQDNAAVTSSFGLVRSLSAAIGVVVGSVAFANKMNTEQPKLIDLIGADNATLFTGSNSQANVLLVNNMPDGPEKTAVREAYWEALRVLWIVALAFSGAAFLACLLIRNKKLEETHVVVKTGLEGEEERRRIAMQHRAGKVAASEIGYTAA</sequence>
<reference evidence="12" key="1">
    <citation type="journal article" date="2023" name="Mol. Phylogenet. Evol.">
        <title>Genome-scale phylogeny and comparative genomics of the fungal order Sordariales.</title>
        <authorList>
            <person name="Hensen N."/>
            <person name="Bonometti L."/>
            <person name="Westerberg I."/>
            <person name="Brannstrom I.O."/>
            <person name="Guillou S."/>
            <person name="Cros-Aarteil S."/>
            <person name="Calhoun S."/>
            <person name="Haridas S."/>
            <person name="Kuo A."/>
            <person name="Mondo S."/>
            <person name="Pangilinan J."/>
            <person name="Riley R."/>
            <person name="LaButti K."/>
            <person name="Andreopoulos B."/>
            <person name="Lipzen A."/>
            <person name="Chen C."/>
            <person name="Yan M."/>
            <person name="Daum C."/>
            <person name="Ng V."/>
            <person name="Clum A."/>
            <person name="Steindorff A."/>
            <person name="Ohm R.A."/>
            <person name="Martin F."/>
            <person name="Silar P."/>
            <person name="Natvig D.O."/>
            <person name="Lalanne C."/>
            <person name="Gautier V."/>
            <person name="Ament-Velasquez S.L."/>
            <person name="Kruys A."/>
            <person name="Hutchinson M.I."/>
            <person name="Powell A.J."/>
            <person name="Barry K."/>
            <person name="Miller A.N."/>
            <person name="Grigoriev I.V."/>
            <person name="Debuchy R."/>
            <person name="Gladieux P."/>
            <person name="Hiltunen Thoren M."/>
            <person name="Johannesson H."/>
        </authorList>
    </citation>
    <scope>NUCLEOTIDE SEQUENCE</scope>
    <source>
        <strain evidence="12">PSN309</strain>
    </source>
</reference>
<dbReference type="InterPro" id="IPR036259">
    <property type="entry name" value="MFS_trans_sf"/>
</dbReference>
<feature type="transmembrane region" description="Helical" evidence="10">
    <location>
        <begin position="399"/>
        <end position="420"/>
    </location>
</feature>
<feature type="transmembrane region" description="Helical" evidence="10">
    <location>
        <begin position="512"/>
        <end position="531"/>
    </location>
</feature>
<dbReference type="CDD" id="cd17502">
    <property type="entry name" value="MFS_Azr1_MDR_like"/>
    <property type="match status" value="1"/>
</dbReference>
<evidence type="ECO:0000259" key="11">
    <source>
        <dbReference type="PROSITE" id="PS50850"/>
    </source>
</evidence>
<dbReference type="AlphaFoldDB" id="A0AAN7AF04"/>
<feature type="transmembrane region" description="Helical" evidence="10">
    <location>
        <begin position="168"/>
        <end position="186"/>
    </location>
</feature>
<dbReference type="InterPro" id="IPR011701">
    <property type="entry name" value="MFS"/>
</dbReference>
<feature type="transmembrane region" description="Helical" evidence="10">
    <location>
        <begin position="432"/>
        <end position="456"/>
    </location>
</feature>
<feature type="transmembrane region" description="Helical" evidence="10">
    <location>
        <begin position="338"/>
        <end position="361"/>
    </location>
</feature>
<feature type="domain" description="Major facilitator superfamily (MFS) profile" evidence="11">
    <location>
        <begin position="45"/>
        <end position="535"/>
    </location>
</feature>
<accession>A0AAN7AF04</accession>
<dbReference type="GO" id="GO:0022857">
    <property type="term" value="F:transmembrane transporter activity"/>
    <property type="evidence" value="ECO:0007669"/>
    <property type="project" value="InterPro"/>
</dbReference>
<dbReference type="FunFam" id="1.20.1250.20:FF:000196">
    <property type="entry name" value="MFS toxin efflux pump (AflT)"/>
    <property type="match status" value="1"/>
</dbReference>
<dbReference type="SUPFAM" id="SSF103473">
    <property type="entry name" value="MFS general substrate transporter"/>
    <property type="match status" value="2"/>
</dbReference>
<evidence type="ECO:0000256" key="7">
    <source>
        <dbReference type="ARBA" id="ARBA00057269"/>
    </source>
</evidence>
<comment type="function">
    <text evidence="7">Efflux pump; part of the gene cluster that mediates the biosynthesis of dothistromin (DOTH), a polyketide toxin very similar in structure to the aflatoxin precursor, versicolorin B. One function of dotC may be to transport early-stage dothistromin biosynthetic intermediates from the cytoplasm into vacuoles, thereby affecting the rate of dothistromin production.</text>
</comment>
<dbReference type="Proteomes" id="UP001302126">
    <property type="component" value="Unassembled WGS sequence"/>
</dbReference>
<dbReference type="InterPro" id="IPR020846">
    <property type="entry name" value="MFS_dom"/>
</dbReference>
<feature type="transmembrane region" description="Helical" evidence="10">
    <location>
        <begin position="198"/>
        <end position="218"/>
    </location>
</feature>
<evidence type="ECO:0000256" key="3">
    <source>
        <dbReference type="ARBA" id="ARBA00022448"/>
    </source>
</evidence>
<keyword evidence="13" id="KW-1185">Reference proteome</keyword>
<name>A0AAN7AF04_9PEZI</name>
<dbReference type="Gene3D" id="1.20.1250.20">
    <property type="entry name" value="MFS general substrate transporter like domains"/>
    <property type="match status" value="2"/>
</dbReference>
<evidence type="ECO:0000313" key="12">
    <source>
        <dbReference type="EMBL" id="KAK4184778.1"/>
    </source>
</evidence>
<reference evidence="12" key="2">
    <citation type="submission" date="2023-05" db="EMBL/GenBank/DDBJ databases">
        <authorList>
            <consortium name="Lawrence Berkeley National Laboratory"/>
            <person name="Steindorff A."/>
            <person name="Hensen N."/>
            <person name="Bonometti L."/>
            <person name="Westerberg I."/>
            <person name="Brannstrom I.O."/>
            <person name="Guillou S."/>
            <person name="Cros-Aarteil S."/>
            <person name="Calhoun S."/>
            <person name="Haridas S."/>
            <person name="Kuo A."/>
            <person name="Mondo S."/>
            <person name="Pangilinan J."/>
            <person name="Riley R."/>
            <person name="Labutti K."/>
            <person name="Andreopoulos B."/>
            <person name="Lipzen A."/>
            <person name="Chen C."/>
            <person name="Yanf M."/>
            <person name="Daum C."/>
            <person name="Ng V."/>
            <person name="Clum A."/>
            <person name="Ohm R."/>
            <person name="Martin F."/>
            <person name="Silar P."/>
            <person name="Natvig D."/>
            <person name="Lalanne C."/>
            <person name="Gautier V."/>
            <person name="Ament-Velasquez S.L."/>
            <person name="Kruys A."/>
            <person name="Hutchinson M.I."/>
            <person name="Powell A.J."/>
            <person name="Barry K."/>
            <person name="Miller A.N."/>
            <person name="Grigoriev I.V."/>
            <person name="Debuchy R."/>
            <person name="Gladieux P."/>
            <person name="Thoren M.H."/>
            <person name="Johannesson H."/>
        </authorList>
    </citation>
    <scope>NUCLEOTIDE SEQUENCE</scope>
    <source>
        <strain evidence="12">PSN309</strain>
    </source>
</reference>
<feature type="transmembrane region" description="Helical" evidence="10">
    <location>
        <begin position="239"/>
        <end position="256"/>
    </location>
</feature>
<evidence type="ECO:0000256" key="10">
    <source>
        <dbReference type="SAM" id="Phobius"/>
    </source>
</evidence>
<evidence type="ECO:0000313" key="13">
    <source>
        <dbReference type="Proteomes" id="UP001302126"/>
    </source>
</evidence>
<comment type="subcellular location">
    <subcellularLocation>
        <location evidence="1">Vacuole membrane</location>
        <topology evidence="1">Multi-pass membrane protein</topology>
    </subcellularLocation>
</comment>
<dbReference type="PANTHER" id="PTHR23501:SF102">
    <property type="entry name" value="DRUG TRANSPORTER, PUTATIVE (AFU_ORTHOLOGUE AFUA_3G08530)-RELATED"/>
    <property type="match status" value="1"/>
</dbReference>
<gene>
    <name evidence="12" type="ORF">QBC35DRAFT_39606</name>
</gene>
<feature type="transmembrane region" description="Helical" evidence="10">
    <location>
        <begin position="110"/>
        <end position="136"/>
    </location>
</feature>
<dbReference type="PROSITE" id="PS50850">
    <property type="entry name" value="MFS"/>
    <property type="match status" value="1"/>
</dbReference>
<evidence type="ECO:0000256" key="1">
    <source>
        <dbReference type="ARBA" id="ARBA00004128"/>
    </source>
</evidence>
<dbReference type="EMBL" id="MU864474">
    <property type="protein sequence ID" value="KAK4184778.1"/>
    <property type="molecule type" value="Genomic_DNA"/>
</dbReference>
<evidence type="ECO:0000256" key="8">
    <source>
        <dbReference type="ARBA" id="ARBA00069956"/>
    </source>
</evidence>
<dbReference type="FunFam" id="1.20.1720.10:FF:000014">
    <property type="entry name" value="MFS drug transporter, putative"/>
    <property type="match status" value="1"/>
</dbReference>